<feature type="compositionally biased region" description="Basic and acidic residues" evidence="1">
    <location>
        <begin position="177"/>
        <end position="192"/>
    </location>
</feature>
<gene>
    <name evidence="3" type="ORF">V8G54_033416</name>
</gene>
<dbReference type="Proteomes" id="UP001374535">
    <property type="component" value="Chromosome 10"/>
</dbReference>
<evidence type="ECO:0000313" key="3">
    <source>
        <dbReference type="EMBL" id="WVY94328.1"/>
    </source>
</evidence>
<name>A0AAQ3MP03_VIGMU</name>
<feature type="region of interest" description="Disordered" evidence="1">
    <location>
        <begin position="146"/>
        <end position="258"/>
    </location>
</feature>
<proteinExistence type="predicted"/>
<feature type="domain" description="Retrotransposon gag" evidence="2">
    <location>
        <begin position="301"/>
        <end position="369"/>
    </location>
</feature>
<dbReference type="AlphaFoldDB" id="A0AAQ3MP03"/>
<feature type="compositionally biased region" description="Basic and acidic residues" evidence="1">
    <location>
        <begin position="148"/>
        <end position="163"/>
    </location>
</feature>
<feature type="compositionally biased region" description="Basic and acidic residues" evidence="1">
    <location>
        <begin position="223"/>
        <end position="234"/>
    </location>
</feature>
<evidence type="ECO:0000256" key="1">
    <source>
        <dbReference type="SAM" id="MobiDB-lite"/>
    </source>
</evidence>
<feature type="compositionally biased region" description="Polar residues" evidence="1">
    <location>
        <begin position="69"/>
        <end position="79"/>
    </location>
</feature>
<dbReference type="EMBL" id="CP144691">
    <property type="protein sequence ID" value="WVY94328.1"/>
    <property type="molecule type" value="Genomic_DNA"/>
</dbReference>
<dbReference type="Pfam" id="PF03732">
    <property type="entry name" value="Retrotrans_gag"/>
    <property type="match status" value="1"/>
</dbReference>
<evidence type="ECO:0000313" key="4">
    <source>
        <dbReference type="Proteomes" id="UP001374535"/>
    </source>
</evidence>
<accession>A0AAQ3MP03</accession>
<sequence length="521" mass="58157">MGVAEANTALQAPSKATSESVEALLDAARYNDMDDVKSLEASGVPLDSKDDQGRTDLYGTRETMARVEQWSSRSHNVSSPPTPITHGGDLLGYKEGGNQGEGIGEKEKETERWSIEGNRQVETTRPNGWKQQGSILTATTVRMGRKIIRGEKTTGSDSEDGKASRILIDGSSRHHGGKNECGRRETGEHEAFHGNLGGNNAKGFPRTDENDRRTKSQGSVNGARKDDKGVKDDGSNNGEQDGPNGVGGGEPNGVGHQEEQLNWRKRVELPVFEGFDPLNWINRANKFFELQGVSEEEKLRLAYICMEGSAGFWFKFWRDQTGNRTWTGLKKPMVLRFGGRNQGPIFERLAAIKQSSSVEEYIQDFEILLMGYFMAGLQDGIRNQVRLLDPQELMTAIRMARDVEDIQGGVKAGSGSMIKNQSEEKPNGSDTWLEPSRPNQSRMVESRATISETVGTERKERRALPFVRHLKLFEALKVIEDHFFRDYNSGKEVTRMLEANKIQEWKTLEKELPPPKPPDMN</sequence>
<evidence type="ECO:0000259" key="2">
    <source>
        <dbReference type="Pfam" id="PF03732"/>
    </source>
</evidence>
<feature type="compositionally biased region" description="Basic and acidic residues" evidence="1">
    <location>
        <begin position="205"/>
        <end position="214"/>
    </location>
</feature>
<dbReference type="InterPro" id="IPR005162">
    <property type="entry name" value="Retrotrans_gag_dom"/>
</dbReference>
<feature type="region of interest" description="Disordered" evidence="1">
    <location>
        <begin position="410"/>
        <end position="456"/>
    </location>
</feature>
<reference evidence="3 4" key="1">
    <citation type="journal article" date="2023" name="Life. Sci Alliance">
        <title>Evolutionary insights into 3D genome organization and epigenetic landscape of Vigna mungo.</title>
        <authorList>
            <person name="Junaid A."/>
            <person name="Singh B."/>
            <person name="Bhatia S."/>
        </authorList>
    </citation>
    <scope>NUCLEOTIDE SEQUENCE [LARGE SCALE GENOMIC DNA]</scope>
    <source>
        <strain evidence="3">Urdbean</strain>
    </source>
</reference>
<protein>
    <recommendedName>
        <fullName evidence="2">Retrotransposon gag domain-containing protein</fullName>
    </recommendedName>
</protein>
<feature type="compositionally biased region" description="Polar residues" evidence="1">
    <location>
        <begin position="437"/>
        <end position="454"/>
    </location>
</feature>
<feature type="region of interest" description="Disordered" evidence="1">
    <location>
        <begin position="39"/>
        <end position="90"/>
    </location>
</feature>
<keyword evidence="4" id="KW-1185">Reference proteome</keyword>
<organism evidence="3 4">
    <name type="scientific">Vigna mungo</name>
    <name type="common">Black gram</name>
    <name type="synonym">Phaseolus mungo</name>
    <dbReference type="NCBI Taxonomy" id="3915"/>
    <lineage>
        <taxon>Eukaryota</taxon>
        <taxon>Viridiplantae</taxon>
        <taxon>Streptophyta</taxon>
        <taxon>Embryophyta</taxon>
        <taxon>Tracheophyta</taxon>
        <taxon>Spermatophyta</taxon>
        <taxon>Magnoliopsida</taxon>
        <taxon>eudicotyledons</taxon>
        <taxon>Gunneridae</taxon>
        <taxon>Pentapetalae</taxon>
        <taxon>rosids</taxon>
        <taxon>fabids</taxon>
        <taxon>Fabales</taxon>
        <taxon>Fabaceae</taxon>
        <taxon>Papilionoideae</taxon>
        <taxon>50 kb inversion clade</taxon>
        <taxon>NPAAA clade</taxon>
        <taxon>indigoferoid/millettioid clade</taxon>
        <taxon>Phaseoleae</taxon>
        <taxon>Vigna</taxon>
    </lineage>
</organism>